<dbReference type="OrthoDB" id="4716416at2"/>
<reference evidence="2 3" key="1">
    <citation type="submission" date="2018-06" db="EMBL/GenBank/DDBJ databases">
        <title>Genomic Encyclopedia of Type Strains, Phase IV (KMG-IV): sequencing the most valuable type-strain genomes for metagenomic binning, comparative biology and taxonomic classification.</title>
        <authorList>
            <person name="Goeker M."/>
        </authorList>
    </citation>
    <scope>NUCLEOTIDE SEQUENCE [LARGE SCALE GENOMIC DNA]</scope>
    <source>
        <strain evidence="2 3">DSM 45521</strain>
    </source>
</reference>
<proteinExistence type="predicted"/>
<dbReference type="InterPro" id="IPR032710">
    <property type="entry name" value="NTF2-like_dom_sf"/>
</dbReference>
<sequence length="115" mass="12328">MSTESTGWMAKYYAAWDSADVDAITHWFADDVVLEDVPSGHAARGLAQARALVEGSITKVPGATYEVVTGLVSGDRFAVEWIMHPVGLRGSSVGTLRDGKVASNRDYWNAAPAED</sequence>
<organism evidence="2 3">
    <name type="scientific">Williamsia limnetica</name>
    <dbReference type="NCBI Taxonomy" id="882452"/>
    <lineage>
        <taxon>Bacteria</taxon>
        <taxon>Bacillati</taxon>
        <taxon>Actinomycetota</taxon>
        <taxon>Actinomycetes</taxon>
        <taxon>Mycobacteriales</taxon>
        <taxon>Nocardiaceae</taxon>
        <taxon>Williamsia</taxon>
    </lineage>
</organism>
<keyword evidence="3" id="KW-1185">Reference proteome</keyword>
<dbReference type="SUPFAM" id="SSF54427">
    <property type="entry name" value="NTF2-like"/>
    <property type="match status" value="1"/>
</dbReference>
<name>A0A318S1L3_WILLI</name>
<gene>
    <name evidence="2" type="ORF">DFR67_107310</name>
</gene>
<dbReference type="AlphaFoldDB" id="A0A318S1L3"/>
<dbReference type="GO" id="GO:0016853">
    <property type="term" value="F:isomerase activity"/>
    <property type="evidence" value="ECO:0007669"/>
    <property type="project" value="UniProtKB-KW"/>
</dbReference>
<dbReference type="InterPro" id="IPR037401">
    <property type="entry name" value="SnoaL-like"/>
</dbReference>
<dbReference type="RefSeq" id="WP_110470092.1">
    <property type="nucleotide sequence ID" value="NZ_QJSP01000007.1"/>
</dbReference>
<evidence type="ECO:0000259" key="1">
    <source>
        <dbReference type="Pfam" id="PF12680"/>
    </source>
</evidence>
<dbReference type="Gene3D" id="3.10.450.50">
    <property type="match status" value="1"/>
</dbReference>
<evidence type="ECO:0000313" key="3">
    <source>
        <dbReference type="Proteomes" id="UP000247591"/>
    </source>
</evidence>
<dbReference type="Pfam" id="PF12680">
    <property type="entry name" value="SnoaL_2"/>
    <property type="match status" value="1"/>
</dbReference>
<dbReference type="Proteomes" id="UP000247591">
    <property type="component" value="Unassembled WGS sequence"/>
</dbReference>
<feature type="domain" description="SnoaL-like" evidence="1">
    <location>
        <begin position="11"/>
        <end position="103"/>
    </location>
</feature>
<protein>
    <submittedName>
        <fullName evidence="2">Ketosteroid isomerase-like protein</fullName>
    </submittedName>
</protein>
<comment type="caution">
    <text evidence="2">The sequence shown here is derived from an EMBL/GenBank/DDBJ whole genome shotgun (WGS) entry which is preliminary data.</text>
</comment>
<evidence type="ECO:0000313" key="2">
    <source>
        <dbReference type="EMBL" id="PYE17065.1"/>
    </source>
</evidence>
<keyword evidence="2" id="KW-0413">Isomerase</keyword>
<dbReference type="EMBL" id="QJSP01000007">
    <property type="protein sequence ID" value="PYE17065.1"/>
    <property type="molecule type" value="Genomic_DNA"/>
</dbReference>
<accession>A0A318S1L3</accession>